<accession>A0A094YTZ8</accession>
<feature type="signal peptide" evidence="3">
    <location>
        <begin position="1"/>
        <end position="22"/>
    </location>
</feature>
<dbReference type="eggNOG" id="ENOG5032UFI">
    <property type="taxonomic scope" value="Bacteria"/>
</dbReference>
<dbReference type="PROSITE" id="PS51257">
    <property type="entry name" value="PROKAR_LIPOPROTEIN"/>
    <property type="match status" value="1"/>
</dbReference>
<dbReference type="Gene3D" id="2.60.40.1240">
    <property type="match status" value="1"/>
</dbReference>
<dbReference type="RefSeq" id="WP_003324583.1">
    <property type="nucleotide sequence ID" value="NZ_ALPT02000041.1"/>
</dbReference>
<dbReference type="EMBL" id="JALP01000222">
    <property type="protein sequence ID" value="THG89509.1"/>
    <property type="molecule type" value="Genomic_DNA"/>
</dbReference>
<keyword evidence="6" id="KW-1185">Reference proteome</keyword>
<dbReference type="EMBL" id="ALPT02000041">
    <property type="protein sequence ID" value="KGA96957.1"/>
    <property type="molecule type" value="Genomic_DNA"/>
</dbReference>
<dbReference type="Proteomes" id="UP000297014">
    <property type="component" value="Unassembled WGS sequence"/>
</dbReference>
<organism evidence="4 6">
    <name type="scientific">Alkalihalobacillus alcalophilus ATCC 27647 = CGMCC 1.3604</name>
    <dbReference type="NCBI Taxonomy" id="1218173"/>
    <lineage>
        <taxon>Bacteria</taxon>
        <taxon>Bacillati</taxon>
        <taxon>Bacillota</taxon>
        <taxon>Bacilli</taxon>
        <taxon>Bacillales</taxon>
        <taxon>Bacillaceae</taxon>
        <taxon>Alkalihalobacillus</taxon>
    </lineage>
</organism>
<evidence type="ECO:0000313" key="6">
    <source>
        <dbReference type="Proteomes" id="UP000002754"/>
    </source>
</evidence>
<reference evidence="5 7" key="2">
    <citation type="submission" date="2014-01" db="EMBL/GenBank/DDBJ databases">
        <title>Draft genome sequencing of Bacillus alcalophilus CGMCC 1.3604.</title>
        <authorList>
            <person name="Yang J."/>
            <person name="Diao L."/>
            <person name="Yang S."/>
        </authorList>
    </citation>
    <scope>NUCLEOTIDE SEQUENCE [LARGE SCALE GENOMIC DNA]</scope>
    <source>
        <strain evidence="5 7">CGMCC 1.3604</strain>
    </source>
</reference>
<evidence type="ECO:0000313" key="7">
    <source>
        <dbReference type="Proteomes" id="UP000297014"/>
    </source>
</evidence>
<comment type="caution">
    <text evidence="4">The sequence shown here is derived from an EMBL/GenBank/DDBJ whole genome shotgun (WGS) entry which is preliminary data.</text>
</comment>
<evidence type="ECO:0000256" key="1">
    <source>
        <dbReference type="ARBA" id="ARBA00022729"/>
    </source>
</evidence>
<gene>
    <name evidence="5" type="ORF">AJ85_17290</name>
    <name evidence="4" type="ORF">BALCAV_0213110</name>
</gene>
<dbReference type="AlphaFoldDB" id="A0A094YTZ8"/>
<protein>
    <submittedName>
        <fullName evidence="4">Uncharacterized protein</fullName>
    </submittedName>
</protein>
<evidence type="ECO:0000256" key="2">
    <source>
        <dbReference type="SAM" id="MobiDB-lite"/>
    </source>
</evidence>
<proteinExistence type="predicted"/>
<dbReference type="STRING" id="1218173.BALCAV_0213110"/>
<name>A0A094YTZ8_ALKAL</name>
<sequence length="218" mass="23131">MKKTMKAIGILLLVGCLLIACNSDEGSVEAENGLIDNDNTGSETSGDGEEDSLSKEDSETSDSNRVASTGEYEDQVDLIIGDTAQIASTIGEFEISIDSVEYTEEQIDGEGSLFDAWIIADITVTNIGETVLAPDNTIGVLEITSNLDGSGAPDYSSQFDSIDGLEGELQPGETVSGQALFVIRDREEQYIRVNSGLVAAGGVKNNAIWTFETSEAKE</sequence>
<evidence type="ECO:0000256" key="3">
    <source>
        <dbReference type="SAM" id="SignalP"/>
    </source>
</evidence>
<dbReference type="InterPro" id="IPR029050">
    <property type="entry name" value="Immunoprotect_excell_Ig-like"/>
</dbReference>
<dbReference type="OrthoDB" id="2972862at2"/>
<reference evidence="4 6" key="1">
    <citation type="journal article" date="2014" name="Genome Announc.">
        <title>Draft Genome Sequence of Bacillus alcalophilus AV1934, a Classic Alkaliphile Isolated from Human Feces in 1934.</title>
        <authorList>
            <person name="Attie O."/>
            <person name="Jayaprakash A."/>
            <person name="Shah H."/>
            <person name="Paulsen I.T."/>
            <person name="Morino M."/>
            <person name="Takahashi Y."/>
            <person name="Narumi I."/>
            <person name="Sachidanandam R."/>
            <person name="Satoh K."/>
            <person name="Ito M."/>
            <person name="Krulwich T.A."/>
        </authorList>
    </citation>
    <scope>NUCLEOTIDE SEQUENCE [LARGE SCALE GENOMIC DNA]</scope>
    <source>
        <strain evidence="4 6">AV1934</strain>
    </source>
</reference>
<feature type="chain" id="PRO_5038207347" evidence="3">
    <location>
        <begin position="23"/>
        <end position="218"/>
    </location>
</feature>
<dbReference type="Proteomes" id="UP000002754">
    <property type="component" value="Unassembled WGS sequence"/>
</dbReference>
<evidence type="ECO:0000313" key="5">
    <source>
        <dbReference type="EMBL" id="THG89509.1"/>
    </source>
</evidence>
<feature type="region of interest" description="Disordered" evidence="2">
    <location>
        <begin position="31"/>
        <end position="69"/>
    </location>
</feature>
<keyword evidence="1 3" id="KW-0732">Signal</keyword>
<evidence type="ECO:0000313" key="4">
    <source>
        <dbReference type="EMBL" id="KGA96957.1"/>
    </source>
</evidence>